<keyword evidence="2" id="KW-1133">Transmembrane helix</keyword>
<feature type="transmembrane region" description="Helical" evidence="2">
    <location>
        <begin position="357"/>
        <end position="374"/>
    </location>
</feature>
<feature type="region of interest" description="Disordered" evidence="1">
    <location>
        <begin position="406"/>
        <end position="425"/>
    </location>
</feature>
<keyword evidence="4" id="KW-1185">Reference proteome</keyword>
<dbReference type="EMBL" id="FOBB01000003">
    <property type="protein sequence ID" value="SEM07426.1"/>
    <property type="molecule type" value="Genomic_DNA"/>
</dbReference>
<dbReference type="Proteomes" id="UP000198984">
    <property type="component" value="Unassembled WGS sequence"/>
</dbReference>
<proteinExistence type="predicted"/>
<reference evidence="3 4" key="1">
    <citation type="submission" date="2016-10" db="EMBL/GenBank/DDBJ databases">
        <authorList>
            <person name="de Groot N.N."/>
        </authorList>
    </citation>
    <scope>NUCLEOTIDE SEQUENCE [LARGE SCALE GENOMIC DNA]</scope>
    <source>
        <strain evidence="3 4">DSM 21039</strain>
    </source>
</reference>
<name>A0A1H7VDV2_9BACT</name>
<feature type="transmembrane region" description="Helical" evidence="2">
    <location>
        <begin position="132"/>
        <end position="151"/>
    </location>
</feature>
<feature type="transmembrane region" description="Helical" evidence="2">
    <location>
        <begin position="106"/>
        <end position="125"/>
    </location>
</feature>
<dbReference type="RefSeq" id="WP_089912850.1">
    <property type="nucleotide sequence ID" value="NZ_FOBB01000003.1"/>
</dbReference>
<sequence length="425" mass="48084">MFKKIKIAAYALGSALNVPLVGQLKGNEIVALLSLPFTFKARDFKDYPYLRKIVYALLALLLFQFITDVFVVHNSMQNFLRGWAGTIMSIISFIVLFRMMDTESAVMTYIFFAMIKNILFTDDIVDSDMSFFKFKIVPIIASALQLIAVYLYKRGKIMLMMGIMACACLLCFANDARSTGMLFFVGAGIIYVMSRGIRITRQKIFAILFIGATVFEMAYVFYVNAVLSNEIGGGHSSSQIKRLDNPYNPFELLVTGRGETFAAITAIGDKPLFGHGSWALDKDLKYYKIVLSYQDEGTGEFDLKKADSVDRYIPSHSVLMGGWISCGIGGFIAVFLIFWWLMKMAFTLVLHAQDSNLYPLYVMLTIGLLWTFLFSPFQHLRFTIPVTGCILMNGYYDWLYGPNVEDDEDEEQPVDEAEKEPLLLN</sequence>
<protein>
    <recommendedName>
        <fullName evidence="5">O-antigen ligase like membrane protein</fullName>
    </recommendedName>
</protein>
<keyword evidence="2" id="KW-0812">Transmembrane</keyword>
<evidence type="ECO:0000313" key="3">
    <source>
        <dbReference type="EMBL" id="SEM07426.1"/>
    </source>
</evidence>
<dbReference type="AlphaFoldDB" id="A0A1H7VDV2"/>
<feature type="compositionally biased region" description="Acidic residues" evidence="1">
    <location>
        <begin position="406"/>
        <end position="418"/>
    </location>
</feature>
<dbReference type="OrthoDB" id="118203at2"/>
<feature type="transmembrane region" description="Helical" evidence="2">
    <location>
        <begin position="53"/>
        <end position="72"/>
    </location>
</feature>
<evidence type="ECO:0000256" key="2">
    <source>
        <dbReference type="SAM" id="Phobius"/>
    </source>
</evidence>
<evidence type="ECO:0008006" key="5">
    <source>
        <dbReference type="Google" id="ProtNLM"/>
    </source>
</evidence>
<evidence type="ECO:0000313" key="4">
    <source>
        <dbReference type="Proteomes" id="UP000198984"/>
    </source>
</evidence>
<feature type="transmembrane region" description="Helical" evidence="2">
    <location>
        <begin position="79"/>
        <end position="100"/>
    </location>
</feature>
<keyword evidence="2" id="KW-0472">Membrane</keyword>
<feature type="transmembrane region" description="Helical" evidence="2">
    <location>
        <begin position="157"/>
        <end position="173"/>
    </location>
</feature>
<gene>
    <name evidence="3" type="ORF">SAMN04488505_103301</name>
</gene>
<feature type="transmembrane region" description="Helical" evidence="2">
    <location>
        <begin position="318"/>
        <end position="342"/>
    </location>
</feature>
<organism evidence="3 4">
    <name type="scientific">Chitinophaga rupis</name>
    <dbReference type="NCBI Taxonomy" id="573321"/>
    <lineage>
        <taxon>Bacteria</taxon>
        <taxon>Pseudomonadati</taxon>
        <taxon>Bacteroidota</taxon>
        <taxon>Chitinophagia</taxon>
        <taxon>Chitinophagales</taxon>
        <taxon>Chitinophagaceae</taxon>
        <taxon>Chitinophaga</taxon>
    </lineage>
</organism>
<accession>A0A1H7VDV2</accession>
<dbReference type="STRING" id="573321.SAMN04488505_103301"/>
<feature type="transmembrane region" description="Helical" evidence="2">
    <location>
        <begin position="180"/>
        <end position="198"/>
    </location>
</feature>
<evidence type="ECO:0000256" key="1">
    <source>
        <dbReference type="SAM" id="MobiDB-lite"/>
    </source>
</evidence>
<feature type="transmembrane region" description="Helical" evidence="2">
    <location>
        <begin position="204"/>
        <end position="227"/>
    </location>
</feature>